<comment type="subcellular location">
    <subcellularLocation>
        <location evidence="1">Cell membrane</location>
        <topology evidence="1">Multi-pass membrane protein</topology>
    </subcellularLocation>
</comment>
<evidence type="ECO:0000256" key="10">
    <source>
        <dbReference type="ARBA" id="ARBA00023303"/>
    </source>
</evidence>
<evidence type="ECO:0000256" key="5">
    <source>
        <dbReference type="ARBA" id="ARBA00022692"/>
    </source>
</evidence>
<dbReference type="Pfam" id="PF03189">
    <property type="entry name" value="Otopetrin"/>
    <property type="match status" value="1"/>
</dbReference>
<evidence type="ECO:0000256" key="3">
    <source>
        <dbReference type="ARBA" id="ARBA00022448"/>
    </source>
</evidence>
<keyword evidence="5 11" id="KW-0812">Transmembrane</keyword>
<accession>A0ABM1RWW7</accession>
<dbReference type="RefSeq" id="XP_022235872.1">
    <property type="nucleotide sequence ID" value="XM_022380164.1"/>
</dbReference>
<keyword evidence="3" id="KW-0813">Transport</keyword>
<gene>
    <name evidence="13" type="primary">LOC106476233</name>
</gene>
<feature type="transmembrane region" description="Helical" evidence="11">
    <location>
        <begin position="168"/>
        <end position="190"/>
    </location>
</feature>
<comment type="similarity">
    <text evidence="2">Belongs to the otopetrin family.</text>
</comment>
<evidence type="ECO:0000256" key="6">
    <source>
        <dbReference type="ARBA" id="ARBA00022781"/>
    </source>
</evidence>
<dbReference type="InterPro" id="IPR004878">
    <property type="entry name" value="Otopetrin"/>
</dbReference>
<dbReference type="Proteomes" id="UP000694941">
    <property type="component" value="Unplaced"/>
</dbReference>
<feature type="transmembrane region" description="Helical" evidence="11">
    <location>
        <begin position="508"/>
        <end position="527"/>
    </location>
</feature>
<feature type="transmembrane region" description="Helical" evidence="11">
    <location>
        <begin position="272"/>
        <end position="292"/>
    </location>
</feature>
<keyword evidence="9 11" id="KW-0472">Membrane</keyword>
<feature type="non-terminal residue" evidence="13">
    <location>
        <position position="1"/>
    </location>
</feature>
<evidence type="ECO:0000256" key="7">
    <source>
        <dbReference type="ARBA" id="ARBA00022989"/>
    </source>
</evidence>
<keyword evidence="12" id="KW-1185">Reference proteome</keyword>
<dbReference type="PANTHER" id="PTHR21522">
    <property type="entry name" value="PROTON CHANNEL OTOP"/>
    <property type="match status" value="1"/>
</dbReference>
<keyword evidence="8" id="KW-0406">Ion transport</keyword>
<feature type="transmembrane region" description="Helical" evidence="11">
    <location>
        <begin position="45"/>
        <end position="67"/>
    </location>
</feature>
<feature type="transmembrane region" description="Helical" evidence="11">
    <location>
        <begin position="325"/>
        <end position="348"/>
    </location>
</feature>
<organism evidence="12 13">
    <name type="scientific">Limulus polyphemus</name>
    <name type="common">Atlantic horseshoe crab</name>
    <dbReference type="NCBI Taxonomy" id="6850"/>
    <lineage>
        <taxon>Eukaryota</taxon>
        <taxon>Metazoa</taxon>
        <taxon>Ecdysozoa</taxon>
        <taxon>Arthropoda</taxon>
        <taxon>Chelicerata</taxon>
        <taxon>Merostomata</taxon>
        <taxon>Xiphosura</taxon>
        <taxon>Limulidae</taxon>
        <taxon>Limulus</taxon>
    </lineage>
</organism>
<keyword evidence="7 11" id="KW-1133">Transmembrane helix</keyword>
<keyword evidence="4" id="KW-1003">Cell membrane</keyword>
<evidence type="ECO:0000256" key="8">
    <source>
        <dbReference type="ARBA" id="ARBA00023065"/>
    </source>
</evidence>
<proteinExistence type="inferred from homology"/>
<evidence type="ECO:0000256" key="11">
    <source>
        <dbReference type="SAM" id="Phobius"/>
    </source>
</evidence>
<sequence length="546" mass="61510">YHRASNDCACFLSSLYAKLLVVAALVLLVTEFLPNRIPLLFFQGYLLSYLLGGAVLFLVNVYVILAVKKLLRKNSTPSISRDNHVPDSLNRGPIYASNVSIYLRIGVLVFGTGNLVFLGMEAAALFSTKTSCVGQLTLLQPILQGVFTLLQMHFLLINVKIIIKSLGWLRHVIIMHLIVANLIVWFQLIIRETAREWQMVDHVTIQSTSEYPLHTHTVTVHTFDEKGAHQVFTSPVCRWQELKPSNKEETMALFDCIKNSTAGDVWWKASPFLHPFLIQYSLLAAMICHFFWANIDYTNQDGEYEVFKVSNTNTSPFWKVDCQKAYVGLFSGILLLIATLVILIIVLLPESHGIIGFDSLLTLAIFHCAILGFSVIVIFVGLIQIRQLRPELWKNTGTNGLFLHIGILAVHAYGILTLIVGGSKLNSKYHLISCIDGALLLLHSCLQSLFIHQMERSSCGGEEQLKQKRPGREIVTFLALSNGALWAVETFTSQNHLTSQLQLEFYGVIPWGIFSRVLIPLVSYYRFQCFVVLMDASKYTYKHNRG</sequence>
<evidence type="ECO:0000256" key="4">
    <source>
        <dbReference type="ARBA" id="ARBA00022475"/>
    </source>
</evidence>
<feature type="transmembrane region" description="Helical" evidence="11">
    <location>
        <begin position="101"/>
        <end position="126"/>
    </location>
</feature>
<name>A0ABM1RWW7_LIMPO</name>
<evidence type="ECO:0000256" key="9">
    <source>
        <dbReference type="ARBA" id="ARBA00023136"/>
    </source>
</evidence>
<dbReference type="PANTHER" id="PTHR21522:SF32">
    <property type="entry name" value="OTOPETRIN-2"/>
    <property type="match status" value="1"/>
</dbReference>
<evidence type="ECO:0000256" key="2">
    <source>
        <dbReference type="ARBA" id="ARBA00006513"/>
    </source>
</evidence>
<dbReference type="GeneID" id="106476233"/>
<feature type="transmembrane region" description="Helical" evidence="11">
    <location>
        <begin position="401"/>
        <end position="423"/>
    </location>
</feature>
<evidence type="ECO:0000256" key="1">
    <source>
        <dbReference type="ARBA" id="ARBA00004651"/>
    </source>
</evidence>
<reference evidence="13" key="1">
    <citation type="submission" date="2025-08" db="UniProtKB">
        <authorList>
            <consortium name="RefSeq"/>
        </authorList>
    </citation>
    <scope>IDENTIFICATION</scope>
    <source>
        <tissue evidence="13">Muscle</tissue>
    </source>
</reference>
<keyword evidence="6" id="KW-0375">Hydrogen ion transport</keyword>
<protein>
    <submittedName>
        <fullName evidence="13">Uncharacterized protein LOC106476233</fullName>
    </submittedName>
</protein>
<evidence type="ECO:0000313" key="13">
    <source>
        <dbReference type="RefSeq" id="XP_022235872.1"/>
    </source>
</evidence>
<keyword evidence="10" id="KW-0407">Ion channel</keyword>
<evidence type="ECO:0000313" key="12">
    <source>
        <dbReference type="Proteomes" id="UP000694941"/>
    </source>
</evidence>
<feature type="transmembrane region" description="Helical" evidence="11">
    <location>
        <begin position="138"/>
        <end position="156"/>
    </location>
</feature>
<feature type="transmembrane region" description="Helical" evidence="11">
    <location>
        <begin position="360"/>
        <end position="380"/>
    </location>
</feature>
<feature type="transmembrane region" description="Helical" evidence="11">
    <location>
        <begin position="12"/>
        <end position="33"/>
    </location>
</feature>